<comment type="caution">
    <text evidence="1">The sequence shown here is derived from an EMBL/GenBank/DDBJ whole genome shotgun (WGS) entry which is preliminary data.</text>
</comment>
<proteinExistence type="predicted"/>
<dbReference type="Proteomes" id="UP001595816">
    <property type="component" value="Unassembled WGS sequence"/>
</dbReference>
<organism evidence="1 2">
    <name type="scientific">Hamadaea flava</name>
    <dbReference type="NCBI Taxonomy" id="1742688"/>
    <lineage>
        <taxon>Bacteria</taxon>
        <taxon>Bacillati</taxon>
        <taxon>Actinomycetota</taxon>
        <taxon>Actinomycetes</taxon>
        <taxon>Micromonosporales</taxon>
        <taxon>Micromonosporaceae</taxon>
        <taxon>Hamadaea</taxon>
    </lineage>
</organism>
<gene>
    <name evidence="1" type="ORF">ACFOZ4_34480</name>
</gene>
<sequence>MEGSVFLVPLRNGQDAACVVTRHARAGATVGHFFPPSSSAQMVELAPGLVPSQAILVARFGDFPIVNDVWHFVGNLPGWQRDQWPSTKFFRGDHKAGYTVVYDDRDPSEVIAEYKAGAEDLALPKNDFYGDLALQTLLSEILRDLNP</sequence>
<accession>A0ABV8LZA6</accession>
<dbReference type="Pfam" id="PF15428">
    <property type="entry name" value="Imm26"/>
    <property type="match status" value="1"/>
</dbReference>
<protein>
    <submittedName>
        <fullName evidence="1">Imm26 family immunity protein</fullName>
    </submittedName>
</protein>
<reference evidence="2" key="1">
    <citation type="journal article" date="2019" name="Int. J. Syst. Evol. Microbiol.">
        <title>The Global Catalogue of Microorganisms (GCM) 10K type strain sequencing project: providing services to taxonomists for standard genome sequencing and annotation.</title>
        <authorList>
            <consortium name="The Broad Institute Genomics Platform"/>
            <consortium name="The Broad Institute Genome Sequencing Center for Infectious Disease"/>
            <person name="Wu L."/>
            <person name="Ma J."/>
        </authorList>
    </citation>
    <scope>NUCLEOTIDE SEQUENCE [LARGE SCALE GENOMIC DNA]</scope>
    <source>
        <strain evidence="2">CGMCC 4.7289</strain>
    </source>
</reference>
<dbReference type="EMBL" id="JBHSAY010000024">
    <property type="protein sequence ID" value="MFC4135747.1"/>
    <property type="molecule type" value="Genomic_DNA"/>
</dbReference>
<evidence type="ECO:0000313" key="1">
    <source>
        <dbReference type="EMBL" id="MFC4135747.1"/>
    </source>
</evidence>
<name>A0ABV8LZA6_9ACTN</name>
<keyword evidence="2" id="KW-1185">Reference proteome</keyword>
<dbReference type="InterPro" id="IPR029278">
    <property type="entry name" value="Imm26"/>
</dbReference>
<evidence type="ECO:0000313" key="2">
    <source>
        <dbReference type="Proteomes" id="UP001595816"/>
    </source>
</evidence>
<dbReference type="RefSeq" id="WP_253763840.1">
    <property type="nucleotide sequence ID" value="NZ_JAMZDZ010000001.1"/>
</dbReference>